<evidence type="ECO:0000256" key="1">
    <source>
        <dbReference type="ARBA" id="ARBA00022723"/>
    </source>
</evidence>
<dbReference type="Pfam" id="PF21175">
    <property type="entry name" value="RecR_C"/>
    <property type="match status" value="1"/>
</dbReference>
<dbReference type="NCBIfam" id="TIGR00615">
    <property type="entry name" value="recR"/>
    <property type="match status" value="1"/>
</dbReference>
<feature type="zinc finger region" description="C4-type" evidence="7">
    <location>
        <begin position="58"/>
        <end position="73"/>
    </location>
</feature>
<dbReference type="SUPFAM" id="SSF111304">
    <property type="entry name" value="Recombination protein RecR"/>
    <property type="match status" value="1"/>
</dbReference>
<dbReference type="SMART" id="SM00493">
    <property type="entry name" value="TOPRIM"/>
    <property type="match status" value="1"/>
</dbReference>
<comment type="similarity">
    <text evidence="7">Belongs to the RecR family.</text>
</comment>
<dbReference type="Gene3D" id="1.10.8.420">
    <property type="entry name" value="RecR Domain 1"/>
    <property type="match status" value="1"/>
</dbReference>
<keyword evidence="3 7" id="KW-0863">Zinc-finger</keyword>
<dbReference type="HAMAP" id="MF_00017">
    <property type="entry name" value="RecR"/>
    <property type="match status" value="1"/>
</dbReference>
<comment type="caution">
    <text evidence="9">The sequence shown here is derived from an EMBL/GenBank/DDBJ whole genome shotgun (WGS) entry which is preliminary data.</text>
</comment>
<name>A0A6B0YXJ1_9CHLR</name>
<dbReference type="Gene3D" id="6.10.250.240">
    <property type="match status" value="1"/>
</dbReference>
<dbReference type="Gene3D" id="3.30.60.80">
    <property type="match status" value="1"/>
</dbReference>
<evidence type="ECO:0000259" key="8">
    <source>
        <dbReference type="PROSITE" id="PS50880"/>
    </source>
</evidence>
<dbReference type="PROSITE" id="PS01300">
    <property type="entry name" value="RECR"/>
    <property type="match status" value="1"/>
</dbReference>
<evidence type="ECO:0000313" key="9">
    <source>
        <dbReference type="EMBL" id="MXY94895.1"/>
    </source>
</evidence>
<dbReference type="InterPro" id="IPR034137">
    <property type="entry name" value="TOPRIM_RecR"/>
</dbReference>
<organism evidence="9">
    <name type="scientific">Caldilineaceae bacterium SB0664_bin_27</name>
    <dbReference type="NCBI Taxonomy" id="2605260"/>
    <lineage>
        <taxon>Bacteria</taxon>
        <taxon>Bacillati</taxon>
        <taxon>Chloroflexota</taxon>
        <taxon>Caldilineae</taxon>
        <taxon>Caldilineales</taxon>
        <taxon>Caldilineaceae</taxon>
    </lineage>
</organism>
<proteinExistence type="inferred from homology"/>
<dbReference type="InterPro" id="IPR006171">
    <property type="entry name" value="TOPRIM_dom"/>
</dbReference>
<dbReference type="Pfam" id="PF02132">
    <property type="entry name" value="RecR_ZnF"/>
    <property type="match status" value="1"/>
</dbReference>
<evidence type="ECO:0000256" key="5">
    <source>
        <dbReference type="ARBA" id="ARBA00023172"/>
    </source>
</evidence>
<feature type="domain" description="Toprim" evidence="8">
    <location>
        <begin position="81"/>
        <end position="185"/>
    </location>
</feature>
<protein>
    <recommendedName>
        <fullName evidence="7">Recombination protein RecR</fullName>
    </recommendedName>
</protein>
<dbReference type="InterPro" id="IPR023627">
    <property type="entry name" value="Rcmb_RecR"/>
</dbReference>
<reference evidence="9" key="1">
    <citation type="submission" date="2019-09" db="EMBL/GenBank/DDBJ databases">
        <title>Characterisation of the sponge microbiome using genome-centric metagenomics.</title>
        <authorList>
            <person name="Engelberts J.P."/>
            <person name="Robbins S.J."/>
            <person name="De Goeij J.M."/>
            <person name="Aranda M."/>
            <person name="Bell S.C."/>
            <person name="Webster N.S."/>
        </authorList>
    </citation>
    <scope>NUCLEOTIDE SEQUENCE</scope>
    <source>
        <strain evidence="9">SB0664_bin_27</strain>
    </source>
</reference>
<dbReference type="Pfam" id="PF13662">
    <property type="entry name" value="Toprim_4"/>
    <property type="match status" value="1"/>
</dbReference>
<evidence type="ECO:0000256" key="3">
    <source>
        <dbReference type="ARBA" id="ARBA00022771"/>
    </source>
</evidence>
<dbReference type="Gene3D" id="3.40.1360.10">
    <property type="match status" value="1"/>
</dbReference>
<dbReference type="EMBL" id="VXRG01000130">
    <property type="protein sequence ID" value="MXY94895.1"/>
    <property type="molecule type" value="Genomic_DNA"/>
</dbReference>
<dbReference type="PANTHER" id="PTHR30446">
    <property type="entry name" value="RECOMBINATION PROTEIN RECR"/>
    <property type="match status" value="1"/>
</dbReference>
<evidence type="ECO:0000256" key="2">
    <source>
        <dbReference type="ARBA" id="ARBA00022763"/>
    </source>
</evidence>
<dbReference type="GO" id="GO:0008270">
    <property type="term" value="F:zinc ion binding"/>
    <property type="evidence" value="ECO:0007669"/>
    <property type="project" value="UniProtKB-KW"/>
</dbReference>
<keyword evidence="1 7" id="KW-0479">Metal-binding</keyword>
<sequence length="208" mass="22456">MAPLAQPVSNLIDAFSRLPGIGPKSASRLAYFLLRSDEEIALSLAAALQELKAATLFCGLCHNIADKDPCAICDNEQRDRSIICVVEEPLDVQAIERTGSYQGLYHVLHGAISPVEGIGPDDLKLRELLNRLQPGHPGEEAKNGETKELLVATNPNLEGEATAMYISRLIKPLGVRVTRLARGLPTGGDLEYADEMTLSNALAGRLEM</sequence>
<dbReference type="GO" id="GO:0003677">
    <property type="term" value="F:DNA binding"/>
    <property type="evidence" value="ECO:0007669"/>
    <property type="project" value="UniProtKB-UniRule"/>
</dbReference>
<evidence type="ECO:0000256" key="7">
    <source>
        <dbReference type="HAMAP-Rule" id="MF_00017"/>
    </source>
</evidence>
<keyword evidence="5 7" id="KW-0233">DNA recombination</keyword>
<dbReference type="InterPro" id="IPR000093">
    <property type="entry name" value="DNA_Rcmb_RecR"/>
</dbReference>
<dbReference type="GO" id="GO:0006310">
    <property type="term" value="P:DNA recombination"/>
    <property type="evidence" value="ECO:0007669"/>
    <property type="project" value="UniProtKB-UniRule"/>
</dbReference>
<keyword evidence="6 7" id="KW-0234">DNA repair</keyword>
<dbReference type="PANTHER" id="PTHR30446:SF0">
    <property type="entry name" value="RECOMBINATION PROTEIN RECR"/>
    <property type="match status" value="1"/>
</dbReference>
<dbReference type="PROSITE" id="PS50880">
    <property type="entry name" value="TOPRIM"/>
    <property type="match status" value="1"/>
</dbReference>
<dbReference type="CDD" id="cd01025">
    <property type="entry name" value="TOPRIM_recR"/>
    <property type="match status" value="1"/>
</dbReference>
<accession>A0A6B0YXJ1</accession>
<dbReference type="Pfam" id="PF21176">
    <property type="entry name" value="RecR_HhH"/>
    <property type="match status" value="1"/>
</dbReference>
<gene>
    <name evidence="7 9" type="primary">recR</name>
    <name evidence="9" type="ORF">F4Y42_15765</name>
</gene>
<comment type="function">
    <text evidence="7">May play a role in DNA repair. It seems to be involved in an RecBC-independent recombinational process of DNA repair. It may act with RecF and RecO.</text>
</comment>
<evidence type="ECO:0000256" key="6">
    <source>
        <dbReference type="ARBA" id="ARBA00023204"/>
    </source>
</evidence>
<evidence type="ECO:0000256" key="4">
    <source>
        <dbReference type="ARBA" id="ARBA00022833"/>
    </source>
</evidence>
<keyword evidence="2 7" id="KW-0227">DNA damage</keyword>
<dbReference type="AlphaFoldDB" id="A0A6B0YXJ1"/>
<keyword evidence="4 7" id="KW-0862">Zinc</keyword>
<dbReference type="GO" id="GO:0006281">
    <property type="term" value="P:DNA repair"/>
    <property type="evidence" value="ECO:0007669"/>
    <property type="project" value="UniProtKB-UniRule"/>
</dbReference>
<dbReference type="InterPro" id="IPR015967">
    <property type="entry name" value="Rcmb_RecR_Znf"/>
</dbReference>